<accession>B4I442</accession>
<name>B4I442_DROSE</name>
<dbReference type="EMBL" id="CH480821">
    <property type="protein sequence ID" value="EDW54985.1"/>
    <property type="molecule type" value="Genomic_DNA"/>
</dbReference>
<evidence type="ECO:0000256" key="1">
    <source>
        <dbReference type="SAM" id="MobiDB-lite"/>
    </source>
</evidence>
<sequence>MTNARKEDEIKREKRKRLDDLLGRSYLEKVRIIRGLTVRQASDADLDLCAKWLNVFRRATKEERWAKDYLVELILRQLQKTGHLSLPFTNLANCRLDLRLLLDDEGRQRLRRFSSRQVVAPKPSINSLARRVLKSSSFEWRRRLRHLDHLEDQFRREEQEVWSQQQTPARGLMPEPPAPPPPPPPTTRKVCRNRKRVKTVGVQAGVPVITPRAERDLCERDQKQREILKRRERDRVQAQLREQDRKRQRTLLAEQQRLDRQSLEKARQVRDRRLREQQQKVKEQRDHERHLLLKRREEQRLWSQRRPHYTFI</sequence>
<organism evidence="3">
    <name type="scientific">Drosophila sechellia</name>
    <name type="common">Fruit fly</name>
    <dbReference type="NCBI Taxonomy" id="7238"/>
    <lineage>
        <taxon>Eukaryota</taxon>
        <taxon>Metazoa</taxon>
        <taxon>Ecdysozoa</taxon>
        <taxon>Arthropoda</taxon>
        <taxon>Hexapoda</taxon>
        <taxon>Insecta</taxon>
        <taxon>Pterygota</taxon>
        <taxon>Neoptera</taxon>
        <taxon>Endopterygota</taxon>
        <taxon>Diptera</taxon>
        <taxon>Brachycera</taxon>
        <taxon>Muscomorpha</taxon>
        <taxon>Ephydroidea</taxon>
        <taxon>Drosophilidae</taxon>
        <taxon>Drosophila</taxon>
        <taxon>Sophophora</taxon>
    </lineage>
</organism>
<proteinExistence type="predicted"/>
<feature type="region of interest" description="Disordered" evidence="1">
    <location>
        <begin position="158"/>
        <end position="189"/>
    </location>
</feature>
<evidence type="ECO:0000313" key="3">
    <source>
        <dbReference type="Proteomes" id="UP000001292"/>
    </source>
</evidence>
<gene>
    <name evidence="2" type="primary">Dsec\GM10823</name>
    <name evidence="2" type="ORF">Dsec_GM10823</name>
</gene>
<dbReference type="HOGENOM" id="CLU_892174_0_0_1"/>
<reference evidence="2 3" key="1">
    <citation type="journal article" date="2007" name="Nature">
        <title>Evolution of genes and genomes on the Drosophila phylogeny.</title>
        <authorList>
            <consortium name="Drosophila 12 Genomes Consortium"/>
            <person name="Clark A.G."/>
            <person name="Eisen M.B."/>
            <person name="Smith D.R."/>
            <person name="Bergman C.M."/>
            <person name="Oliver B."/>
            <person name="Markow T.A."/>
            <person name="Kaufman T.C."/>
            <person name="Kellis M."/>
            <person name="Gelbart W."/>
            <person name="Iyer V.N."/>
            <person name="Pollard D.A."/>
            <person name="Sackton T.B."/>
            <person name="Larracuente A.M."/>
            <person name="Singh N.D."/>
            <person name="Abad J.P."/>
            <person name="Abt D.N."/>
            <person name="Adryan B."/>
            <person name="Aguade M."/>
            <person name="Akashi H."/>
            <person name="Anderson W.W."/>
            <person name="Aquadro C.F."/>
            <person name="Ardell D.H."/>
            <person name="Arguello R."/>
            <person name="Artieri C.G."/>
            <person name="Barbash D.A."/>
            <person name="Barker D."/>
            <person name="Barsanti P."/>
            <person name="Batterham P."/>
            <person name="Batzoglou S."/>
            <person name="Begun D."/>
            <person name="Bhutkar A."/>
            <person name="Blanco E."/>
            <person name="Bosak S.A."/>
            <person name="Bradley R.K."/>
            <person name="Brand A.D."/>
            <person name="Brent M.R."/>
            <person name="Brooks A.N."/>
            <person name="Brown R.H."/>
            <person name="Butlin R.K."/>
            <person name="Caggese C."/>
            <person name="Calvi B.R."/>
            <person name="Bernardo de Carvalho A."/>
            <person name="Caspi A."/>
            <person name="Castrezana S."/>
            <person name="Celniker S.E."/>
            <person name="Chang J.L."/>
            <person name="Chapple C."/>
            <person name="Chatterji S."/>
            <person name="Chinwalla A."/>
            <person name="Civetta A."/>
            <person name="Clifton S.W."/>
            <person name="Comeron J.M."/>
            <person name="Costello J.C."/>
            <person name="Coyne J.A."/>
            <person name="Daub J."/>
            <person name="David R.G."/>
            <person name="Delcher A.L."/>
            <person name="Delehaunty K."/>
            <person name="Do C.B."/>
            <person name="Ebling H."/>
            <person name="Edwards K."/>
            <person name="Eickbush T."/>
            <person name="Evans J.D."/>
            <person name="Filipski A."/>
            <person name="Findeiss S."/>
            <person name="Freyhult E."/>
            <person name="Fulton L."/>
            <person name="Fulton R."/>
            <person name="Garcia A.C."/>
            <person name="Gardiner A."/>
            <person name="Garfield D.A."/>
            <person name="Garvin B.E."/>
            <person name="Gibson G."/>
            <person name="Gilbert D."/>
            <person name="Gnerre S."/>
            <person name="Godfrey J."/>
            <person name="Good R."/>
            <person name="Gotea V."/>
            <person name="Gravely B."/>
            <person name="Greenberg A.J."/>
            <person name="Griffiths-Jones S."/>
            <person name="Gross S."/>
            <person name="Guigo R."/>
            <person name="Gustafson E.A."/>
            <person name="Haerty W."/>
            <person name="Hahn M.W."/>
            <person name="Halligan D.L."/>
            <person name="Halpern A.L."/>
            <person name="Halter G.M."/>
            <person name="Han M.V."/>
            <person name="Heger A."/>
            <person name="Hillier L."/>
            <person name="Hinrichs A.S."/>
            <person name="Holmes I."/>
            <person name="Hoskins R.A."/>
            <person name="Hubisz M.J."/>
            <person name="Hultmark D."/>
            <person name="Huntley M.A."/>
            <person name="Jaffe D.B."/>
            <person name="Jagadeeshan S."/>
            <person name="Jeck W.R."/>
            <person name="Johnson J."/>
            <person name="Jones C.D."/>
            <person name="Jordan W.C."/>
            <person name="Karpen G.H."/>
            <person name="Kataoka E."/>
            <person name="Keightley P.D."/>
            <person name="Kheradpour P."/>
            <person name="Kirkness E.F."/>
            <person name="Koerich L.B."/>
            <person name="Kristiansen K."/>
            <person name="Kudrna D."/>
            <person name="Kulathinal R.J."/>
            <person name="Kumar S."/>
            <person name="Kwok R."/>
            <person name="Lander E."/>
            <person name="Langley C.H."/>
            <person name="Lapoint R."/>
            <person name="Lazzaro B.P."/>
            <person name="Lee S.J."/>
            <person name="Levesque L."/>
            <person name="Li R."/>
            <person name="Lin C.F."/>
            <person name="Lin M.F."/>
            <person name="Lindblad-Toh K."/>
            <person name="Llopart A."/>
            <person name="Long M."/>
            <person name="Low L."/>
            <person name="Lozovsky E."/>
            <person name="Lu J."/>
            <person name="Luo M."/>
            <person name="Machado C.A."/>
            <person name="Makalowski W."/>
            <person name="Marzo M."/>
            <person name="Matsuda M."/>
            <person name="Matzkin L."/>
            <person name="McAllister B."/>
            <person name="McBride C.S."/>
            <person name="McKernan B."/>
            <person name="McKernan K."/>
            <person name="Mendez-Lago M."/>
            <person name="Minx P."/>
            <person name="Mollenhauer M.U."/>
            <person name="Montooth K."/>
            <person name="Mount S.M."/>
            <person name="Mu X."/>
            <person name="Myers E."/>
            <person name="Negre B."/>
            <person name="Newfeld S."/>
            <person name="Nielsen R."/>
            <person name="Noor M.A."/>
            <person name="O'Grady P."/>
            <person name="Pachter L."/>
            <person name="Papaceit M."/>
            <person name="Parisi M.J."/>
            <person name="Parisi M."/>
            <person name="Parts L."/>
            <person name="Pedersen J.S."/>
            <person name="Pesole G."/>
            <person name="Phillippy A.M."/>
            <person name="Ponting C.P."/>
            <person name="Pop M."/>
            <person name="Porcelli D."/>
            <person name="Powell J.R."/>
            <person name="Prohaska S."/>
            <person name="Pruitt K."/>
            <person name="Puig M."/>
            <person name="Quesneville H."/>
            <person name="Ram K.R."/>
            <person name="Rand D."/>
            <person name="Rasmussen M.D."/>
            <person name="Reed L.K."/>
            <person name="Reenan R."/>
            <person name="Reily A."/>
            <person name="Remington K.A."/>
            <person name="Rieger T.T."/>
            <person name="Ritchie M.G."/>
            <person name="Robin C."/>
            <person name="Rogers Y.H."/>
            <person name="Rohde C."/>
            <person name="Rozas J."/>
            <person name="Rubenfield M.J."/>
            <person name="Ruiz A."/>
            <person name="Russo S."/>
            <person name="Salzberg S.L."/>
            <person name="Sanchez-Gracia A."/>
            <person name="Saranga D.J."/>
            <person name="Sato H."/>
            <person name="Schaeffer S.W."/>
            <person name="Schatz M.C."/>
            <person name="Schlenke T."/>
            <person name="Schwartz R."/>
            <person name="Segarra C."/>
            <person name="Singh R.S."/>
            <person name="Sirot L."/>
            <person name="Sirota M."/>
            <person name="Sisneros N.B."/>
            <person name="Smith C.D."/>
            <person name="Smith T.F."/>
            <person name="Spieth J."/>
            <person name="Stage D.E."/>
            <person name="Stark A."/>
            <person name="Stephan W."/>
            <person name="Strausberg R.L."/>
            <person name="Strempel S."/>
            <person name="Sturgill D."/>
            <person name="Sutton G."/>
            <person name="Sutton G.G."/>
            <person name="Tao W."/>
            <person name="Teichmann S."/>
            <person name="Tobari Y.N."/>
            <person name="Tomimura Y."/>
            <person name="Tsolas J.M."/>
            <person name="Valente V.L."/>
            <person name="Venter E."/>
            <person name="Venter J.C."/>
            <person name="Vicario S."/>
            <person name="Vieira F.G."/>
            <person name="Vilella A.J."/>
            <person name="Villasante A."/>
            <person name="Walenz B."/>
            <person name="Wang J."/>
            <person name="Wasserman M."/>
            <person name="Watts T."/>
            <person name="Wilson D."/>
            <person name="Wilson R.K."/>
            <person name="Wing R.A."/>
            <person name="Wolfner M.F."/>
            <person name="Wong A."/>
            <person name="Wong G.K."/>
            <person name="Wu C.I."/>
            <person name="Wu G."/>
            <person name="Yamamoto D."/>
            <person name="Yang H.P."/>
            <person name="Yang S.P."/>
            <person name="Yorke J.A."/>
            <person name="Yoshida K."/>
            <person name="Zdobnov E."/>
            <person name="Zhang P."/>
            <person name="Zhang Y."/>
            <person name="Zimin A.V."/>
            <person name="Baldwin J."/>
            <person name="Abdouelleil A."/>
            <person name="Abdulkadir J."/>
            <person name="Abebe A."/>
            <person name="Abera B."/>
            <person name="Abreu J."/>
            <person name="Acer S.C."/>
            <person name="Aftuck L."/>
            <person name="Alexander A."/>
            <person name="An P."/>
            <person name="Anderson E."/>
            <person name="Anderson S."/>
            <person name="Arachi H."/>
            <person name="Azer M."/>
            <person name="Bachantsang P."/>
            <person name="Barry A."/>
            <person name="Bayul T."/>
            <person name="Berlin A."/>
            <person name="Bessette D."/>
            <person name="Bloom T."/>
            <person name="Blye J."/>
            <person name="Boguslavskiy L."/>
            <person name="Bonnet C."/>
            <person name="Boukhgalter B."/>
            <person name="Bourzgui I."/>
            <person name="Brown A."/>
            <person name="Cahill P."/>
            <person name="Channer S."/>
            <person name="Cheshatsang Y."/>
            <person name="Chuda L."/>
            <person name="Citroen M."/>
            <person name="Collymore A."/>
            <person name="Cooke P."/>
            <person name="Costello M."/>
            <person name="D'Aco K."/>
            <person name="Daza R."/>
            <person name="De Haan G."/>
            <person name="DeGray S."/>
            <person name="DeMaso C."/>
            <person name="Dhargay N."/>
            <person name="Dooley K."/>
            <person name="Dooley E."/>
            <person name="Doricent M."/>
            <person name="Dorje P."/>
            <person name="Dorjee K."/>
            <person name="Dupes A."/>
            <person name="Elong R."/>
            <person name="Falk J."/>
            <person name="Farina A."/>
            <person name="Faro S."/>
            <person name="Ferguson D."/>
            <person name="Fisher S."/>
            <person name="Foley C.D."/>
            <person name="Franke A."/>
            <person name="Friedrich D."/>
            <person name="Gadbois L."/>
            <person name="Gearin G."/>
            <person name="Gearin C.R."/>
            <person name="Giannoukos G."/>
            <person name="Goode T."/>
            <person name="Graham J."/>
            <person name="Grandbois E."/>
            <person name="Grewal S."/>
            <person name="Gyaltsen K."/>
            <person name="Hafez N."/>
            <person name="Hagos B."/>
            <person name="Hall J."/>
            <person name="Henson C."/>
            <person name="Hollinger A."/>
            <person name="Honan T."/>
            <person name="Huard M.D."/>
            <person name="Hughes L."/>
            <person name="Hurhula B."/>
            <person name="Husby M.E."/>
            <person name="Kamat A."/>
            <person name="Kanga B."/>
            <person name="Kashin S."/>
            <person name="Khazanovich D."/>
            <person name="Kisner P."/>
            <person name="Lance K."/>
            <person name="Lara M."/>
            <person name="Lee W."/>
            <person name="Lennon N."/>
            <person name="Letendre F."/>
            <person name="LeVine R."/>
            <person name="Lipovsky A."/>
            <person name="Liu X."/>
            <person name="Liu J."/>
            <person name="Liu S."/>
            <person name="Lokyitsang T."/>
            <person name="Lokyitsang Y."/>
            <person name="Lubonja R."/>
            <person name="Lui A."/>
            <person name="MacDonald P."/>
            <person name="Magnisalis V."/>
            <person name="Maru K."/>
            <person name="Matthews C."/>
            <person name="McCusker W."/>
            <person name="McDonough S."/>
            <person name="Mehta T."/>
            <person name="Meldrim J."/>
            <person name="Meneus L."/>
            <person name="Mihai O."/>
            <person name="Mihalev A."/>
            <person name="Mihova T."/>
            <person name="Mittelman R."/>
            <person name="Mlenga V."/>
            <person name="Montmayeur A."/>
            <person name="Mulrain L."/>
            <person name="Navidi A."/>
            <person name="Naylor J."/>
            <person name="Negash T."/>
            <person name="Nguyen T."/>
            <person name="Nguyen N."/>
            <person name="Nicol R."/>
            <person name="Norbu C."/>
            <person name="Norbu N."/>
            <person name="Novod N."/>
            <person name="O'Neill B."/>
            <person name="Osman S."/>
            <person name="Markiewicz E."/>
            <person name="Oyono O.L."/>
            <person name="Patti C."/>
            <person name="Phunkhang P."/>
            <person name="Pierre F."/>
            <person name="Priest M."/>
            <person name="Raghuraman S."/>
            <person name="Rege F."/>
            <person name="Reyes R."/>
            <person name="Rise C."/>
            <person name="Rogov P."/>
            <person name="Ross K."/>
            <person name="Ryan E."/>
            <person name="Settipalli S."/>
            <person name="Shea T."/>
            <person name="Sherpa N."/>
            <person name="Shi L."/>
            <person name="Shih D."/>
            <person name="Sparrow T."/>
            <person name="Spaulding J."/>
            <person name="Stalker J."/>
            <person name="Stange-Thomann N."/>
            <person name="Stavropoulos S."/>
            <person name="Stone C."/>
            <person name="Strader C."/>
            <person name="Tesfaye S."/>
            <person name="Thomson T."/>
            <person name="Thoulutsang Y."/>
            <person name="Thoulutsang D."/>
            <person name="Topham K."/>
            <person name="Topping I."/>
            <person name="Tsamla T."/>
            <person name="Vassiliev H."/>
            <person name="Vo A."/>
            <person name="Wangchuk T."/>
            <person name="Wangdi T."/>
            <person name="Weiand M."/>
            <person name="Wilkinson J."/>
            <person name="Wilson A."/>
            <person name="Yadav S."/>
            <person name="Young G."/>
            <person name="Yu Q."/>
            <person name="Zembek L."/>
            <person name="Zhong D."/>
            <person name="Zimmer A."/>
            <person name="Zwirko Z."/>
            <person name="Jaffe D.B."/>
            <person name="Alvarez P."/>
            <person name="Brockman W."/>
            <person name="Butler J."/>
            <person name="Chin C."/>
            <person name="Gnerre S."/>
            <person name="Grabherr M."/>
            <person name="Kleber M."/>
            <person name="Mauceli E."/>
            <person name="MacCallum I."/>
        </authorList>
    </citation>
    <scope>NUCLEOTIDE SEQUENCE [LARGE SCALE GENOMIC DNA]</scope>
    <source>
        <strain evidence="3">Rob3c / Tucson 14021-0248.25</strain>
    </source>
</reference>
<dbReference type="AlphaFoldDB" id="B4I442"/>
<dbReference type="Proteomes" id="UP000001292">
    <property type="component" value="Unassembled WGS sequence"/>
</dbReference>
<protein>
    <submittedName>
        <fullName evidence="2">GM10823</fullName>
    </submittedName>
</protein>
<dbReference type="STRING" id="7238.B4I442"/>
<evidence type="ECO:0000313" key="2">
    <source>
        <dbReference type="EMBL" id="EDW54985.1"/>
    </source>
</evidence>
<feature type="region of interest" description="Disordered" evidence="1">
    <location>
        <begin position="262"/>
        <end position="287"/>
    </location>
</feature>
<feature type="compositionally biased region" description="Pro residues" evidence="1">
    <location>
        <begin position="174"/>
        <end position="186"/>
    </location>
</feature>
<keyword evidence="3" id="KW-1185">Reference proteome</keyword>